<feature type="compositionally biased region" description="Acidic residues" evidence="1">
    <location>
        <begin position="293"/>
        <end position="304"/>
    </location>
</feature>
<dbReference type="AlphaFoldDB" id="A0A388K0V2"/>
<reference evidence="2 3" key="1">
    <citation type="journal article" date="2018" name="Cell">
        <title>The Chara Genome: Secondary Complexity and Implications for Plant Terrestrialization.</title>
        <authorList>
            <person name="Nishiyama T."/>
            <person name="Sakayama H."/>
            <person name="Vries J.D."/>
            <person name="Buschmann H."/>
            <person name="Saint-Marcoux D."/>
            <person name="Ullrich K.K."/>
            <person name="Haas F.B."/>
            <person name="Vanderstraeten L."/>
            <person name="Becker D."/>
            <person name="Lang D."/>
            <person name="Vosolsobe S."/>
            <person name="Rombauts S."/>
            <person name="Wilhelmsson P.K.I."/>
            <person name="Janitza P."/>
            <person name="Kern R."/>
            <person name="Heyl A."/>
            <person name="Rumpler F."/>
            <person name="Villalobos L.I.A.C."/>
            <person name="Clay J.M."/>
            <person name="Skokan R."/>
            <person name="Toyoda A."/>
            <person name="Suzuki Y."/>
            <person name="Kagoshima H."/>
            <person name="Schijlen E."/>
            <person name="Tajeshwar N."/>
            <person name="Catarino B."/>
            <person name="Hetherington A.J."/>
            <person name="Saltykova A."/>
            <person name="Bonnot C."/>
            <person name="Breuninger H."/>
            <person name="Symeonidi A."/>
            <person name="Radhakrishnan G.V."/>
            <person name="Van Nieuwerburgh F."/>
            <person name="Deforce D."/>
            <person name="Chang C."/>
            <person name="Karol K.G."/>
            <person name="Hedrich R."/>
            <person name="Ulvskov P."/>
            <person name="Glockner G."/>
            <person name="Delwiche C.F."/>
            <person name="Petrasek J."/>
            <person name="Van de Peer Y."/>
            <person name="Friml J."/>
            <person name="Beilby M."/>
            <person name="Dolan L."/>
            <person name="Kohara Y."/>
            <person name="Sugano S."/>
            <person name="Fujiyama A."/>
            <person name="Delaux P.-M."/>
            <person name="Quint M."/>
            <person name="TheiBen G."/>
            <person name="Hagemann M."/>
            <person name="Harholt J."/>
            <person name="Dunand C."/>
            <person name="Zachgo S."/>
            <person name="Langdale J."/>
            <person name="Maumus F."/>
            <person name="Straeten D.V.D."/>
            <person name="Gould S.B."/>
            <person name="Rensing S.A."/>
        </authorList>
    </citation>
    <scope>NUCLEOTIDE SEQUENCE [LARGE SCALE GENOMIC DNA]</scope>
    <source>
        <strain evidence="2 3">S276</strain>
    </source>
</reference>
<organism evidence="2 3">
    <name type="scientific">Chara braunii</name>
    <name type="common">Braun's stonewort</name>
    <dbReference type="NCBI Taxonomy" id="69332"/>
    <lineage>
        <taxon>Eukaryota</taxon>
        <taxon>Viridiplantae</taxon>
        <taxon>Streptophyta</taxon>
        <taxon>Charophyceae</taxon>
        <taxon>Charales</taxon>
        <taxon>Characeae</taxon>
        <taxon>Chara</taxon>
    </lineage>
</organism>
<evidence type="ECO:0000313" key="3">
    <source>
        <dbReference type="Proteomes" id="UP000265515"/>
    </source>
</evidence>
<feature type="compositionally biased region" description="Polar residues" evidence="1">
    <location>
        <begin position="329"/>
        <end position="345"/>
    </location>
</feature>
<accession>A0A388K0V2</accession>
<sequence length="393" mass="44839">MMSKLCGKDRTLIVFAPQKHHKTVMRHLYNWENVEVILGTWKRFMGVGTAVNKYGNMQIESKDTMAIVLHAEGGDLRKVTRVSRSKADIVEVNVVEQFFKRCAAKHGGDEGSEKEEYGRWEREPQRLQTLCNSFLHEDEGVIVLGKPHVGLVWEFLRAGNHVFACDASSKDIAYLTKAIKILAKDPRNDCTIEKHKSTQRSDRDMYHKLGKKREKMWEYLFQGDPKTAFHHEYIYRKAMAQKAYGGYHKAEVGAFSLFVARCEELKFMRHCSKLTYSDYSDVARRTDAWNPIDNDEETETSDLEIDLRVKRSRDGAHGRKGMQNIPDGSVQNENPEGGLQQSGPLSTHVVDTQDRASSAGEFPRDSPTPVQAVMNALPHGNRYRYQGEKRSIG</sequence>
<keyword evidence="3" id="KW-1185">Reference proteome</keyword>
<evidence type="ECO:0000256" key="1">
    <source>
        <dbReference type="SAM" id="MobiDB-lite"/>
    </source>
</evidence>
<feature type="compositionally biased region" description="Basic and acidic residues" evidence="1">
    <location>
        <begin position="305"/>
        <end position="317"/>
    </location>
</feature>
<gene>
    <name evidence="2" type="ORF">CBR_g39003</name>
</gene>
<feature type="region of interest" description="Disordered" evidence="1">
    <location>
        <begin position="292"/>
        <end position="370"/>
    </location>
</feature>
<evidence type="ECO:0000313" key="2">
    <source>
        <dbReference type="EMBL" id="GBG63691.1"/>
    </source>
</evidence>
<comment type="caution">
    <text evidence="2">The sequence shown here is derived from an EMBL/GenBank/DDBJ whole genome shotgun (WGS) entry which is preliminary data.</text>
</comment>
<name>A0A388K0V2_CHABU</name>
<protein>
    <submittedName>
        <fullName evidence="2">Uncharacterized protein</fullName>
    </submittedName>
</protein>
<dbReference type="EMBL" id="BFEA01000041">
    <property type="protein sequence ID" value="GBG63691.1"/>
    <property type="molecule type" value="Genomic_DNA"/>
</dbReference>
<dbReference type="Gramene" id="GBG63691">
    <property type="protein sequence ID" value="GBG63691"/>
    <property type="gene ID" value="CBR_g39003"/>
</dbReference>
<proteinExistence type="predicted"/>
<dbReference type="Proteomes" id="UP000265515">
    <property type="component" value="Unassembled WGS sequence"/>
</dbReference>